<evidence type="ECO:0000313" key="2">
    <source>
        <dbReference type="EMBL" id="RHK90838.1"/>
    </source>
</evidence>
<dbReference type="InterPro" id="IPR041180">
    <property type="entry name" value="Nmad2"/>
</dbReference>
<gene>
    <name evidence="2" type="ORF">DW042_21160</name>
</gene>
<feature type="domain" description="Nucleotide modification associated" evidence="1">
    <location>
        <begin position="7"/>
        <end position="189"/>
    </location>
</feature>
<sequence length="199" mass="23412">METTDYKLYSYKMKHDNRFAPNPLFGVLTLATCKPAMRRNTKIGNWIAGWTSKQLKDSPTEVGKEKLIYLAKVTQKLSFAEYWEKYEQKRPVKTEDTKVIQRYGDNIYKPNPTNPKEFIQIENNFHGKDKMDKDLRGEYVLICEEFYYFSRLSPLDIPVELRPNIPKVQTSYGVITKDAAEFINYVKQHVELCKYTDAK</sequence>
<dbReference type="EMBL" id="QROC01000038">
    <property type="protein sequence ID" value="RHK90838.1"/>
    <property type="molecule type" value="Genomic_DNA"/>
</dbReference>
<protein>
    <recommendedName>
        <fullName evidence="1">Nucleotide modification associated domain-containing protein</fullName>
    </recommendedName>
</protein>
<reference evidence="2 3" key="1">
    <citation type="submission" date="2018-08" db="EMBL/GenBank/DDBJ databases">
        <title>A genome reference for cultivated species of the human gut microbiota.</title>
        <authorList>
            <person name="Zou Y."/>
            <person name="Xue W."/>
            <person name="Luo G."/>
        </authorList>
    </citation>
    <scope>NUCLEOTIDE SEQUENCE [LARGE SCALE GENOMIC DNA]</scope>
    <source>
        <strain evidence="2 3">AF39-6AC</strain>
    </source>
</reference>
<proteinExistence type="predicted"/>
<accession>A0A415HF63</accession>
<dbReference type="RefSeq" id="WP_118408678.1">
    <property type="nucleotide sequence ID" value="NZ_JAIWWH010000042.1"/>
</dbReference>
<dbReference type="Proteomes" id="UP000284417">
    <property type="component" value="Unassembled WGS sequence"/>
</dbReference>
<comment type="caution">
    <text evidence="2">The sequence shown here is derived from an EMBL/GenBank/DDBJ whole genome shotgun (WGS) entry which is preliminary data.</text>
</comment>
<dbReference type="Pfam" id="PF18753">
    <property type="entry name" value="Nmad2"/>
    <property type="match status" value="1"/>
</dbReference>
<name>A0A415HF63_9BACE</name>
<organism evidence="2 3">
    <name type="scientific">Bacteroides xylanisolvens</name>
    <dbReference type="NCBI Taxonomy" id="371601"/>
    <lineage>
        <taxon>Bacteria</taxon>
        <taxon>Pseudomonadati</taxon>
        <taxon>Bacteroidota</taxon>
        <taxon>Bacteroidia</taxon>
        <taxon>Bacteroidales</taxon>
        <taxon>Bacteroidaceae</taxon>
        <taxon>Bacteroides</taxon>
    </lineage>
</organism>
<evidence type="ECO:0000259" key="1">
    <source>
        <dbReference type="Pfam" id="PF18753"/>
    </source>
</evidence>
<evidence type="ECO:0000313" key="3">
    <source>
        <dbReference type="Proteomes" id="UP000284417"/>
    </source>
</evidence>
<dbReference type="AlphaFoldDB" id="A0A415HF63"/>